<feature type="region of interest" description="Disordered" evidence="5">
    <location>
        <begin position="423"/>
        <end position="446"/>
    </location>
</feature>
<evidence type="ECO:0000259" key="6">
    <source>
        <dbReference type="PROSITE" id="PS50893"/>
    </source>
</evidence>
<evidence type="ECO:0000256" key="3">
    <source>
        <dbReference type="ARBA" id="ARBA00022741"/>
    </source>
</evidence>
<keyword evidence="8" id="KW-1185">Reference proteome</keyword>
<keyword evidence="4" id="KW-0067">ATP-binding</keyword>
<organism evidence="7 8">
    <name type="scientific">Nocardioides marinquilinus</name>
    <dbReference type="NCBI Taxonomy" id="1210400"/>
    <lineage>
        <taxon>Bacteria</taxon>
        <taxon>Bacillati</taxon>
        <taxon>Actinomycetota</taxon>
        <taxon>Actinomycetes</taxon>
        <taxon>Propionibacteriales</taxon>
        <taxon>Nocardioidaceae</taxon>
        <taxon>Nocardioides</taxon>
    </lineage>
</organism>
<accession>A0ABP9PW63</accession>
<dbReference type="EMBL" id="BAABKG010000004">
    <property type="protein sequence ID" value="GAA5153193.1"/>
    <property type="molecule type" value="Genomic_DNA"/>
</dbReference>
<dbReference type="Pfam" id="PF00005">
    <property type="entry name" value="ABC_tran"/>
    <property type="match status" value="1"/>
</dbReference>
<dbReference type="InterPro" id="IPR003439">
    <property type="entry name" value="ABC_transporter-like_ATP-bd"/>
</dbReference>
<evidence type="ECO:0000313" key="8">
    <source>
        <dbReference type="Proteomes" id="UP001500221"/>
    </source>
</evidence>
<comment type="caution">
    <text evidence="7">The sequence shown here is derived from an EMBL/GenBank/DDBJ whole genome shotgun (WGS) entry which is preliminary data.</text>
</comment>
<feature type="region of interest" description="Disordered" evidence="5">
    <location>
        <begin position="1"/>
        <end position="48"/>
    </location>
</feature>
<gene>
    <name evidence="7" type="ORF">GCM10023340_34830</name>
</gene>
<dbReference type="InterPro" id="IPR003593">
    <property type="entry name" value="AAA+_ATPase"/>
</dbReference>
<evidence type="ECO:0000256" key="4">
    <source>
        <dbReference type="ARBA" id="ARBA00022840"/>
    </source>
</evidence>
<dbReference type="NCBIfam" id="TIGR01727">
    <property type="entry name" value="oligo_HPY"/>
    <property type="match status" value="1"/>
</dbReference>
<dbReference type="PANTHER" id="PTHR43776">
    <property type="entry name" value="TRANSPORT ATP-BINDING PROTEIN"/>
    <property type="match status" value="1"/>
</dbReference>
<dbReference type="SMART" id="SM00382">
    <property type="entry name" value="AAA"/>
    <property type="match status" value="1"/>
</dbReference>
<dbReference type="PANTHER" id="PTHR43776:SF7">
    <property type="entry name" value="D,D-DIPEPTIDE TRANSPORT ATP-BINDING PROTEIN DDPF-RELATED"/>
    <property type="match status" value="1"/>
</dbReference>
<protein>
    <recommendedName>
        <fullName evidence="6">ABC transporter domain-containing protein</fullName>
    </recommendedName>
</protein>
<dbReference type="PROSITE" id="PS00211">
    <property type="entry name" value="ABC_TRANSPORTER_1"/>
    <property type="match status" value="1"/>
</dbReference>
<dbReference type="InterPro" id="IPR013563">
    <property type="entry name" value="Oligopep_ABC_C"/>
</dbReference>
<dbReference type="Pfam" id="PF08352">
    <property type="entry name" value="oligo_HPY"/>
    <property type="match status" value="1"/>
</dbReference>
<proteinExistence type="inferred from homology"/>
<dbReference type="Gene3D" id="3.40.50.300">
    <property type="entry name" value="P-loop containing nucleotide triphosphate hydrolases"/>
    <property type="match status" value="1"/>
</dbReference>
<dbReference type="InterPro" id="IPR050319">
    <property type="entry name" value="ABC_transp_ATP-bind"/>
</dbReference>
<dbReference type="SUPFAM" id="SSF52540">
    <property type="entry name" value="P-loop containing nucleoside triphosphate hydrolases"/>
    <property type="match status" value="1"/>
</dbReference>
<sequence>MTHSRSEDAELSASEPRHAGAPTDNPADTKGHRGSAARDDGGAGDVAASSSLLDKRDHEDQAPESFTELVGQTHKAAVLDPTAEPVLTVSNLKMYFPVKSGGLVRRKVGDVQAVDGVSFEVPEGGSLGLVGESGCGKSTTGRLITRLYEPTGGSMMFQGKDLATLSQKEMLPLRREVQMIFQDPYSSLNPRHTVGTIVGTPLLVHNMVPKKQVLSRVQELLEVVGLNPEHYNRYPNEFSGGQRQRIGIARALALQPKVMVADEPVSALDVSIQAQVINLLQDIQHEFNVAFLFIAHDLAVVRHFCPEVAVMYLGKIVEIGDRESIYGRAHHPYTQALLSAVPDIKQAATGGRRERIRLEGDVPSPINPPSGCRFRTRCPIAQEICAKHEPPLLQIGKRHKVACHFPGELGKNPSEPLTARLLGVDNAGSPDPGASPSKDLVTKPGYDDTWFDLDKRSFGRA</sequence>
<comment type="similarity">
    <text evidence="1">Belongs to the ABC transporter superfamily.</text>
</comment>
<keyword evidence="3" id="KW-0547">Nucleotide-binding</keyword>
<name>A0ABP9PW63_9ACTN</name>
<dbReference type="PROSITE" id="PS50893">
    <property type="entry name" value="ABC_TRANSPORTER_2"/>
    <property type="match status" value="1"/>
</dbReference>
<evidence type="ECO:0000256" key="2">
    <source>
        <dbReference type="ARBA" id="ARBA00022448"/>
    </source>
</evidence>
<evidence type="ECO:0000313" key="7">
    <source>
        <dbReference type="EMBL" id="GAA5153193.1"/>
    </source>
</evidence>
<dbReference type="CDD" id="cd03257">
    <property type="entry name" value="ABC_NikE_OppD_transporters"/>
    <property type="match status" value="1"/>
</dbReference>
<dbReference type="Proteomes" id="UP001500221">
    <property type="component" value="Unassembled WGS sequence"/>
</dbReference>
<keyword evidence="2" id="KW-0813">Transport</keyword>
<evidence type="ECO:0000256" key="1">
    <source>
        <dbReference type="ARBA" id="ARBA00005417"/>
    </source>
</evidence>
<reference evidence="8" key="1">
    <citation type="journal article" date="2019" name="Int. J. Syst. Evol. Microbiol.">
        <title>The Global Catalogue of Microorganisms (GCM) 10K type strain sequencing project: providing services to taxonomists for standard genome sequencing and annotation.</title>
        <authorList>
            <consortium name="The Broad Institute Genomics Platform"/>
            <consortium name="The Broad Institute Genome Sequencing Center for Infectious Disease"/>
            <person name="Wu L."/>
            <person name="Ma J."/>
        </authorList>
    </citation>
    <scope>NUCLEOTIDE SEQUENCE [LARGE SCALE GENOMIC DNA]</scope>
    <source>
        <strain evidence="8">JCM 18459</strain>
    </source>
</reference>
<feature type="compositionally biased region" description="Basic and acidic residues" evidence="5">
    <location>
        <begin position="27"/>
        <end position="41"/>
    </location>
</feature>
<dbReference type="InterPro" id="IPR017871">
    <property type="entry name" value="ABC_transporter-like_CS"/>
</dbReference>
<evidence type="ECO:0000256" key="5">
    <source>
        <dbReference type="SAM" id="MobiDB-lite"/>
    </source>
</evidence>
<dbReference type="InterPro" id="IPR027417">
    <property type="entry name" value="P-loop_NTPase"/>
</dbReference>
<dbReference type="NCBIfam" id="NF008453">
    <property type="entry name" value="PRK11308.1"/>
    <property type="match status" value="1"/>
</dbReference>
<feature type="domain" description="ABC transporter" evidence="6">
    <location>
        <begin position="98"/>
        <end position="338"/>
    </location>
</feature>